<dbReference type="InterPro" id="IPR002898">
    <property type="entry name" value="MotA_ExbB_proton_chnl"/>
</dbReference>
<evidence type="ECO:0000313" key="12">
    <source>
        <dbReference type="Proteomes" id="UP000011866"/>
    </source>
</evidence>
<reference evidence="11 12" key="1">
    <citation type="journal article" date="2013" name="Genome Announc.">
        <title>Genome Sequence of Thalassolituus oleivorans MIL-1 (DSM 14913T).</title>
        <authorList>
            <person name="Golyshin P.N."/>
            <person name="Werner J."/>
            <person name="Chernikova T.N."/>
            <person name="Tran H."/>
            <person name="Ferrer M."/>
            <person name="Yakimov M.M."/>
            <person name="Teeling H."/>
            <person name="Golyshina O.V."/>
        </authorList>
    </citation>
    <scope>NUCLEOTIDE SEQUENCE [LARGE SCALE GENOMIC DNA]</scope>
    <source>
        <strain evidence="11 12">MIL-1</strain>
    </source>
</reference>
<feature type="transmembrane region" description="Helical" evidence="9">
    <location>
        <begin position="148"/>
        <end position="171"/>
    </location>
</feature>
<evidence type="ECO:0000259" key="10">
    <source>
        <dbReference type="Pfam" id="PF01618"/>
    </source>
</evidence>
<dbReference type="AlphaFoldDB" id="M5E8D5"/>
<evidence type="ECO:0000256" key="4">
    <source>
        <dbReference type="ARBA" id="ARBA00022475"/>
    </source>
</evidence>
<evidence type="ECO:0000256" key="6">
    <source>
        <dbReference type="ARBA" id="ARBA00022779"/>
    </source>
</evidence>
<dbReference type="GO" id="GO:0071978">
    <property type="term" value="P:bacterial-type flagellum-dependent swarming motility"/>
    <property type="evidence" value="ECO:0007669"/>
    <property type="project" value="InterPro"/>
</dbReference>
<evidence type="ECO:0000256" key="2">
    <source>
        <dbReference type="ARBA" id="ARBA00008038"/>
    </source>
</evidence>
<name>M5E8D5_9GAMM</name>
<dbReference type="PROSITE" id="PS01307">
    <property type="entry name" value="MOTA"/>
    <property type="match status" value="1"/>
</dbReference>
<keyword evidence="5 9" id="KW-0812">Transmembrane</keyword>
<dbReference type="PANTHER" id="PTHR30433">
    <property type="entry name" value="CHEMOTAXIS PROTEIN MOTA"/>
    <property type="match status" value="1"/>
</dbReference>
<feature type="domain" description="MotA/TolQ/ExbB proton channel" evidence="10">
    <location>
        <begin position="71"/>
        <end position="184"/>
    </location>
</feature>
<keyword evidence="12" id="KW-1185">Reference proteome</keyword>
<accession>M5E8D5</accession>
<dbReference type="HOGENOM" id="CLU_079895_1_0_6"/>
<dbReference type="eggNOG" id="COG1291">
    <property type="taxonomic scope" value="Bacteria"/>
</dbReference>
<dbReference type="PATRIC" id="fig|1298593.3.peg.3113"/>
<dbReference type="KEGG" id="tol:TOL_3219"/>
<feature type="transmembrane region" description="Helical" evidence="9">
    <location>
        <begin position="122"/>
        <end position="142"/>
    </location>
</feature>
<evidence type="ECO:0000256" key="8">
    <source>
        <dbReference type="ARBA" id="ARBA00023136"/>
    </source>
</evidence>
<keyword evidence="4" id="KW-1003">Cell membrane</keyword>
<dbReference type="NCBIfam" id="NF006527">
    <property type="entry name" value="PRK08990.1"/>
    <property type="match status" value="1"/>
</dbReference>
<comment type="similarity">
    <text evidence="2">Belongs to the MotA family.</text>
</comment>
<keyword evidence="11" id="KW-0969">Cilium</keyword>
<dbReference type="Pfam" id="PF01618">
    <property type="entry name" value="MotA_ExbB"/>
    <property type="match status" value="1"/>
</dbReference>
<dbReference type="GO" id="GO:0005886">
    <property type="term" value="C:plasma membrane"/>
    <property type="evidence" value="ECO:0007669"/>
    <property type="project" value="UniProtKB-SubCell"/>
</dbReference>
<protein>
    <submittedName>
        <fullName evidence="11">Flagellar motor protein</fullName>
    </submittedName>
</protein>
<evidence type="ECO:0000256" key="7">
    <source>
        <dbReference type="ARBA" id="ARBA00022989"/>
    </source>
</evidence>
<evidence type="ECO:0000256" key="1">
    <source>
        <dbReference type="ARBA" id="ARBA00004651"/>
    </source>
</evidence>
<keyword evidence="11" id="KW-0966">Cell projection</keyword>
<keyword evidence="11" id="KW-0282">Flagellum</keyword>
<dbReference type="PANTHER" id="PTHR30433:SF2">
    <property type="entry name" value="MOTILITY PROTEIN A"/>
    <property type="match status" value="1"/>
</dbReference>
<dbReference type="InterPro" id="IPR047055">
    <property type="entry name" value="MotA-like"/>
</dbReference>
<keyword evidence="7 9" id="KW-1133">Transmembrane helix</keyword>
<evidence type="ECO:0000313" key="11">
    <source>
        <dbReference type="EMBL" id="CCU73615.1"/>
    </source>
</evidence>
<keyword evidence="8 9" id="KW-0472">Membrane</keyword>
<organism evidence="11 12">
    <name type="scientific">Thalassolituus oleivorans MIL-1</name>
    <dbReference type="NCBI Taxonomy" id="1298593"/>
    <lineage>
        <taxon>Bacteria</taxon>
        <taxon>Pseudomonadati</taxon>
        <taxon>Pseudomonadota</taxon>
        <taxon>Gammaproteobacteria</taxon>
        <taxon>Oceanospirillales</taxon>
        <taxon>Oceanospirillaceae</taxon>
        <taxon>Thalassolituus</taxon>
    </lineage>
</organism>
<dbReference type="Proteomes" id="UP000011866">
    <property type="component" value="Chromosome"/>
</dbReference>
<keyword evidence="3" id="KW-0813">Transport</keyword>
<dbReference type="GO" id="GO:0006935">
    <property type="term" value="P:chemotaxis"/>
    <property type="evidence" value="ECO:0007669"/>
    <property type="project" value="InterPro"/>
</dbReference>
<dbReference type="InterPro" id="IPR000540">
    <property type="entry name" value="Flag_MotA_CS"/>
</dbReference>
<evidence type="ECO:0000256" key="9">
    <source>
        <dbReference type="SAM" id="Phobius"/>
    </source>
</evidence>
<dbReference type="EMBL" id="HF680312">
    <property type="protein sequence ID" value="CCU73615.1"/>
    <property type="molecule type" value="Genomic_DNA"/>
</dbReference>
<keyword evidence="6" id="KW-0283">Flagellar rotation</keyword>
<evidence type="ECO:0000256" key="3">
    <source>
        <dbReference type="ARBA" id="ARBA00022448"/>
    </source>
</evidence>
<dbReference type="STRING" id="187493.CN03_16090"/>
<evidence type="ECO:0000256" key="5">
    <source>
        <dbReference type="ARBA" id="ARBA00022692"/>
    </source>
</evidence>
<comment type="subcellular location">
    <subcellularLocation>
        <location evidence="1">Cell membrane</location>
        <topology evidence="1">Multi-pass membrane protein</topology>
    </subcellularLocation>
</comment>
<proteinExistence type="inferred from homology"/>
<gene>
    <name evidence="11" type="ORF">TOL_3219</name>
</gene>
<feature type="transmembrane region" description="Helical" evidence="9">
    <location>
        <begin position="6"/>
        <end position="23"/>
    </location>
</feature>
<sequence>MFVNVPSILIVVVGSMFAVLMKFELGQFLGAFKIAGKAFAFKLVKPEALIGEIVEMAGLARKGGLLSLEGKEVSDEFLGKGIQLLVDGHDPDVVRTLLSKEMKLASERHDTGITIFKAMGDVGPAMGMIGTLIGLVAMLANMDDPKSIGPAMAVALLTTLYGAMMATMLMLPIADKLSLRKAEEDTLKSMIIDALLAIQSGQNPRVIESMLQAYVQEGKRATADD</sequence>